<feature type="transmembrane region" description="Helical" evidence="11">
    <location>
        <begin position="128"/>
        <end position="151"/>
    </location>
</feature>
<evidence type="ECO:0000256" key="6">
    <source>
        <dbReference type="ARBA" id="ARBA00023040"/>
    </source>
</evidence>
<dbReference type="PROSITE" id="PS50262">
    <property type="entry name" value="G_PROTEIN_RECEP_F1_2"/>
    <property type="match status" value="1"/>
</dbReference>
<keyword evidence="14" id="KW-1185">Reference proteome</keyword>
<dbReference type="Gene3D" id="1.20.1070.10">
    <property type="entry name" value="Rhodopsin 7-helix transmembrane proteins"/>
    <property type="match status" value="1"/>
</dbReference>
<evidence type="ECO:0000256" key="3">
    <source>
        <dbReference type="ARBA" id="ARBA00022475"/>
    </source>
</evidence>
<gene>
    <name evidence="13" type="ORF">H920_02238</name>
</gene>
<dbReference type="Proteomes" id="UP000028990">
    <property type="component" value="Unassembled WGS sequence"/>
</dbReference>
<keyword evidence="5 11" id="KW-1133">Transmembrane helix</keyword>
<dbReference type="SUPFAM" id="SSF81321">
    <property type="entry name" value="Family A G protein-coupled receptor-like"/>
    <property type="match status" value="1"/>
</dbReference>
<evidence type="ECO:0000313" key="13">
    <source>
        <dbReference type="EMBL" id="KFO36354.1"/>
    </source>
</evidence>
<dbReference type="InterPro" id="IPR000276">
    <property type="entry name" value="GPCR_Rhodpsn"/>
</dbReference>
<evidence type="ECO:0000256" key="7">
    <source>
        <dbReference type="ARBA" id="ARBA00023136"/>
    </source>
</evidence>
<keyword evidence="9" id="KW-0807">Transducer</keyword>
<dbReference type="PROSITE" id="PS00237">
    <property type="entry name" value="G_PROTEIN_RECEP_F1_1"/>
    <property type="match status" value="1"/>
</dbReference>
<comment type="function">
    <text evidence="10">Possible taste receptor.</text>
</comment>
<dbReference type="PANTHER" id="PTHR48001">
    <property type="entry name" value="OLFACTORY RECEPTOR"/>
    <property type="match status" value="1"/>
</dbReference>
<dbReference type="GO" id="GO:0005886">
    <property type="term" value="C:plasma membrane"/>
    <property type="evidence" value="ECO:0007669"/>
    <property type="project" value="UniProtKB-SubCell"/>
</dbReference>
<feature type="transmembrane region" description="Helical" evidence="11">
    <location>
        <begin position="88"/>
        <end position="107"/>
    </location>
</feature>
<evidence type="ECO:0000313" key="14">
    <source>
        <dbReference type="Proteomes" id="UP000028990"/>
    </source>
</evidence>
<dbReference type="EMBL" id="KN121465">
    <property type="protein sequence ID" value="KFO36354.1"/>
    <property type="molecule type" value="Genomic_DNA"/>
</dbReference>
<dbReference type="GO" id="GO:0004930">
    <property type="term" value="F:G protein-coupled receptor activity"/>
    <property type="evidence" value="ECO:0007669"/>
    <property type="project" value="UniProtKB-KW"/>
</dbReference>
<keyword evidence="7 11" id="KW-0472">Membrane</keyword>
<dbReference type="Pfam" id="PF13853">
    <property type="entry name" value="7tm_4"/>
    <property type="match status" value="1"/>
</dbReference>
<accession>A0A091DW52</accession>
<comment type="subcellular location">
    <subcellularLocation>
        <location evidence="1">Cell membrane</location>
        <topology evidence="1">Multi-pass membrane protein</topology>
    </subcellularLocation>
</comment>
<keyword evidence="8 13" id="KW-0675">Receptor</keyword>
<dbReference type="STRING" id="885580.ENSFDAP00000016727"/>
<keyword evidence="4 11" id="KW-0812">Transmembrane</keyword>
<dbReference type="AlphaFoldDB" id="A0A091DW52"/>
<evidence type="ECO:0000256" key="11">
    <source>
        <dbReference type="SAM" id="Phobius"/>
    </source>
</evidence>
<proteinExistence type="inferred from homology"/>
<organism evidence="13 14">
    <name type="scientific">Fukomys damarensis</name>
    <name type="common">Damaraland mole rat</name>
    <name type="synonym">Cryptomys damarensis</name>
    <dbReference type="NCBI Taxonomy" id="885580"/>
    <lineage>
        <taxon>Eukaryota</taxon>
        <taxon>Metazoa</taxon>
        <taxon>Chordata</taxon>
        <taxon>Craniata</taxon>
        <taxon>Vertebrata</taxon>
        <taxon>Euteleostomi</taxon>
        <taxon>Mammalia</taxon>
        <taxon>Eutheria</taxon>
        <taxon>Euarchontoglires</taxon>
        <taxon>Glires</taxon>
        <taxon>Rodentia</taxon>
        <taxon>Hystricomorpha</taxon>
        <taxon>Bathyergidae</taxon>
        <taxon>Fukomys</taxon>
    </lineage>
</organism>
<evidence type="ECO:0000256" key="10">
    <source>
        <dbReference type="ARBA" id="ARBA00053672"/>
    </source>
</evidence>
<keyword evidence="3" id="KW-1003">Cell membrane</keyword>
<dbReference type="GO" id="GO:0004984">
    <property type="term" value="F:olfactory receptor activity"/>
    <property type="evidence" value="ECO:0007669"/>
    <property type="project" value="InterPro"/>
</dbReference>
<dbReference type="InterPro" id="IPR017452">
    <property type="entry name" value="GPCR_Rhodpsn_7TM"/>
</dbReference>
<evidence type="ECO:0000259" key="12">
    <source>
        <dbReference type="PROSITE" id="PS50262"/>
    </source>
</evidence>
<name>A0A091DW52_FUKDA</name>
<evidence type="ECO:0000256" key="1">
    <source>
        <dbReference type="ARBA" id="ARBA00004651"/>
    </source>
</evidence>
<comment type="similarity">
    <text evidence="2">Belongs to the G-protein coupled receptor 1 family.</text>
</comment>
<evidence type="ECO:0000256" key="5">
    <source>
        <dbReference type="ARBA" id="ARBA00022989"/>
    </source>
</evidence>
<evidence type="ECO:0000256" key="2">
    <source>
        <dbReference type="ARBA" id="ARBA00010663"/>
    </source>
</evidence>
<feature type="transmembrane region" description="Helical" evidence="11">
    <location>
        <begin position="163"/>
        <end position="183"/>
    </location>
</feature>
<sequence>MDNFLLTVMAYDRFVAICHPLRYALIMSPQLCGLLVLMSWVIIFCVSLIHILLMMPLIFSASTEIPHFFCELDQLLKVARSDILINNISLYVAAFLIVVLPVSGIIFSYSQIISSLLRMSSTASRYKAFSTCGSHLCVVLLFYGTGLGVNLSSARTHSSHESSVASVMYTVVTPMLNPFIYSLRNKDVKGALGRLLSRAASGPSWTSDLRTKGMLQSLKQMM</sequence>
<dbReference type="PRINTS" id="PR00245">
    <property type="entry name" value="OLFACTORYR"/>
</dbReference>
<dbReference type="FunFam" id="1.20.1070.10:FF:000015">
    <property type="entry name" value="Olfactory receptor"/>
    <property type="match status" value="1"/>
</dbReference>
<protein>
    <submittedName>
        <fullName evidence="13">Olfactory receptor 867</fullName>
    </submittedName>
</protein>
<feature type="transmembrane region" description="Helical" evidence="11">
    <location>
        <begin position="31"/>
        <end position="59"/>
    </location>
</feature>
<feature type="domain" description="G-protein coupled receptors family 1 profile" evidence="12">
    <location>
        <begin position="1"/>
        <end position="181"/>
    </location>
</feature>
<dbReference type="InterPro" id="IPR000725">
    <property type="entry name" value="Olfact_rcpt"/>
</dbReference>
<evidence type="ECO:0000256" key="4">
    <source>
        <dbReference type="ARBA" id="ARBA00022692"/>
    </source>
</evidence>
<keyword evidence="6" id="KW-0297">G-protein coupled receptor</keyword>
<evidence type="ECO:0000256" key="9">
    <source>
        <dbReference type="ARBA" id="ARBA00023224"/>
    </source>
</evidence>
<reference evidence="13 14" key="1">
    <citation type="submission" date="2013-11" db="EMBL/GenBank/DDBJ databases">
        <title>The Damaraland mole rat (Fukomys damarensis) genome and evolution of African mole rats.</title>
        <authorList>
            <person name="Gladyshev V.N."/>
            <person name="Fang X."/>
        </authorList>
    </citation>
    <scope>NUCLEOTIDE SEQUENCE [LARGE SCALE GENOMIC DNA]</scope>
    <source>
        <tissue evidence="13">Liver</tissue>
    </source>
</reference>
<evidence type="ECO:0000256" key="8">
    <source>
        <dbReference type="ARBA" id="ARBA00023170"/>
    </source>
</evidence>
<dbReference type="FunFam" id="1.10.1220.70:FF:000001">
    <property type="entry name" value="Olfactory receptor"/>
    <property type="match status" value="1"/>
</dbReference>